<gene>
    <name evidence="1" type="ORF">CPT03_16855</name>
</gene>
<dbReference type="KEGG" id="pgs:CPT03_16855"/>
<sequence length="127" mass="15184">MENAVKASKYKIINELKSLDFIKDILLIEPKVRLCGELEIEPYVEFSVNFQADYWYIKYLLLRDQYVDLTNEFESLFSEPDLNIIWLRLTDGNTFVLEFNDGQPFLSFLKENTLMKNYFELFTLSRL</sequence>
<name>A0A2D1U8S1_9SPHI</name>
<dbReference type="Proteomes" id="UP000223749">
    <property type="component" value="Chromosome"/>
</dbReference>
<dbReference type="RefSeq" id="WP_099439923.1">
    <property type="nucleotide sequence ID" value="NZ_CP024091.1"/>
</dbReference>
<dbReference type="AlphaFoldDB" id="A0A2D1U8S1"/>
<protein>
    <submittedName>
        <fullName evidence="1">Uncharacterized protein</fullName>
    </submittedName>
</protein>
<evidence type="ECO:0000313" key="1">
    <source>
        <dbReference type="EMBL" id="ATP58015.1"/>
    </source>
</evidence>
<dbReference type="OrthoDB" id="9836114at2"/>
<evidence type="ECO:0000313" key="2">
    <source>
        <dbReference type="Proteomes" id="UP000223749"/>
    </source>
</evidence>
<dbReference type="EMBL" id="CP024091">
    <property type="protein sequence ID" value="ATP58015.1"/>
    <property type="molecule type" value="Genomic_DNA"/>
</dbReference>
<keyword evidence="2" id="KW-1185">Reference proteome</keyword>
<proteinExistence type="predicted"/>
<accession>A0A2D1U8S1</accession>
<reference evidence="1 2" key="1">
    <citation type="submission" date="2017-10" db="EMBL/GenBank/DDBJ databases">
        <title>Whole genome of Pedobacter ginsengisoli T01R-27 isolated from tomato rhizosphere.</title>
        <authorList>
            <person name="Weon H.-Y."/>
            <person name="Lee S.A."/>
            <person name="Sang M.K."/>
            <person name="Song J."/>
        </authorList>
    </citation>
    <scope>NUCLEOTIDE SEQUENCE [LARGE SCALE GENOMIC DNA]</scope>
    <source>
        <strain evidence="1 2">T01R-27</strain>
    </source>
</reference>
<organism evidence="1 2">
    <name type="scientific">Pedobacter ginsengisoli</name>
    <dbReference type="NCBI Taxonomy" id="363852"/>
    <lineage>
        <taxon>Bacteria</taxon>
        <taxon>Pseudomonadati</taxon>
        <taxon>Bacteroidota</taxon>
        <taxon>Sphingobacteriia</taxon>
        <taxon>Sphingobacteriales</taxon>
        <taxon>Sphingobacteriaceae</taxon>
        <taxon>Pedobacter</taxon>
    </lineage>
</organism>